<dbReference type="EMBL" id="CP003358">
    <property type="protein sequence ID" value="AGB45045.1"/>
    <property type="molecule type" value="Genomic_DNA"/>
</dbReference>
<name>L0KKF4_MESAW</name>
<protein>
    <submittedName>
        <fullName evidence="1">Uncharacterized protein</fullName>
    </submittedName>
</protein>
<proteinExistence type="predicted"/>
<sequence>MNNFCARAGKLTMTAIIPGDTDRQQARDLHAIGLP</sequence>
<organism evidence="1 2">
    <name type="scientific">Mesorhizobium australicum (strain HAMBI 3006 / LMG 24608 / WSM2073)</name>
    <dbReference type="NCBI Taxonomy" id="754035"/>
    <lineage>
        <taxon>Bacteria</taxon>
        <taxon>Pseudomonadati</taxon>
        <taxon>Pseudomonadota</taxon>
        <taxon>Alphaproteobacteria</taxon>
        <taxon>Hyphomicrobiales</taxon>
        <taxon>Phyllobacteriaceae</taxon>
        <taxon>Mesorhizobium</taxon>
    </lineage>
</organism>
<dbReference type="KEGG" id="mam:Mesau_02625"/>
<accession>L0KKF4</accession>
<gene>
    <name evidence="1" type="ordered locus">Mesau_02625</name>
</gene>
<dbReference type="AlphaFoldDB" id="L0KKF4"/>
<dbReference type="Proteomes" id="UP000010998">
    <property type="component" value="Chromosome"/>
</dbReference>
<evidence type="ECO:0000313" key="2">
    <source>
        <dbReference type="Proteomes" id="UP000010998"/>
    </source>
</evidence>
<dbReference type="HOGENOM" id="CLU_3365830_0_0_5"/>
<evidence type="ECO:0000313" key="1">
    <source>
        <dbReference type="EMBL" id="AGB45045.1"/>
    </source>
</evidence>
<reference evidence="2" key="1">
    <citation type="submission" date="2012-02" db="EMBL/GenBank/DDBJ databases">
        <title>Complete sequence of Mesorhizobium australicum WSM2073.</title>
        <authorList>
            <person name="Lucas S."/>
            <person name="Han J."/>
            <person name="Lapidus A."/>
            <person name="Cheng J.-F."/>
            <person name="Goodwin L."/>
            <person name="Pitluck S."/>
            <person name="Peters L."/>
            <person name="Gu W."/>
            <person name="Detter J.C."/>
            <person name="Han C."/>
            <person name="Tapia R."/>
            <person name="Land M."/>
            <person name="Hauser L."/>
            <person name="Kyrpides N."/>
            <person name="Ivanova N."/>
            <person name="Pagani I."/>
            <person name="Reeve W.G."/>
            <person name="Howieson J.G."/>
            <person name="Tiwari R.P."/>
            <person name="O'Hara G.W."/>
            <person name="Atkins C.A."/>
            <person name="Ronson C.W."/>
            <person name="Nandasena K.G."/>
            <person name="Woyke T."/>
        </authorList>
    </citation>
    <scope>NUCLEOTIDE SEQUENCE [LARGE SCALE GENOMIC DNA]</scope>
    <source>
        <strain evidence="2">LMG 24608 / HAMBI 3006 / WSM2073</strain>
    </source>
</reference>
<keyword evidence="2" id="KW-1185">Reference proteome</keyword>